<feature type="transmembrane region" description="Helical" evidence="1">
    <location>
        <begin position="34"/>
        <end position="56"/>
    </location>
</feature>
<dbReference type="EMBL" id="MFEH01000003">
    <property type="protein sequence ID" value="OGE74003.1"/>
    <property type="molecule type" value="Genomic_DNA"/>
</dbReference>
<dbReference type="Pfam" id="PF18895">
    <property type="entry name" value="T4SS_pilin"/>
    <property type="match status" value="2"/>
</dbReference>
<dbReference type="Proteomes" id="UP000177610">
    <property type="component" value="Unassembled WGS sequence"/>
</dbReference>
<accession>A0A1F5N8U0</accession>
<protein>
    <submittedName>
        <fullName evidence="2">Uncharacterized protein</fullName>
    </submittedName>
</protein>
<keyword evidence="1" id="KW-1133">Transmembrane helix</keyword>
<keyword evidence="1" id="KW-0812">Transmembrane</keyword>
<dbReference type="InterPro" id="IPR043993">
    <property type="entry name" value="T4SS_pilin"/>
</dbReference>
<reference evidence="2 3" key="1">
    <citation type="journal article" date="2016" name="Nat. Commun.">
        <title>Thousands of microbial genomes shed light on interconnected biogeochemical processes in an aquifer system.</title>
        <authorList>
            <person name="Anantharaman K."/>
            <person name="Brown C.T."/>
            <person name="Hug L.A."/>
            <person name="Sharon I."/>
            <person name="Castelle C.J."/>
            <person name="Probst A.J."/>
            <person name="Thomas B.C."/>
            <person name="Singh A."/>
            <person name="Wilkins M.J."/>
            <person name="Karaoz U."/>
            <person name="Brodie E.L."/>
            <person name="Williams K.H."/>
            <person name="Hubbard S.S."/>
            <person name="Banfield J.F."/>
        </authorList>
    </citation>
    <scope>NUCLEOTIDE SEQUENCE [LARGE SCALE GENOMIC DNA]</scope>
</reference>
<proteinExistence type="predicted"/>
<dbReference type="AlphaFoldDB" id="A0A1F5N8U0"/>
<sequence>MINYLILAQTANTICNNTVDKLCNPVKVATLPLFISKILIAAGAVVGVLTIIMVVYSGTRMILSQGNEEDVTKAKSSLQWSISGFVLTLFAYIIVYAVSGFFQTRPFGANPGQIENPLQSPDIFSLIQTVLTSFLGVVGLLAILFIIINGFRYITSRGNEEQSGQAKQGLTWSVLGLIVSLLAYVIVAATANFFK</sequence>
<feature type="transmembrane region" description="Helical" evidence="1">
    <location>
        <begin position="77"/>
        <end position="103"/>
    </location>
</feature>
<name>A0A1F5N8U0_9BACT</name>
<feature type="transmembrane region" description="Helical" evidence="1">
    <location>
        <begin position="169"/>
        <end position="194"/>
    </location>
</feature>
<keyword evidence="1" id="KW-0472">Membrane</keyword>
<evidence type="ECO:0000313" key="2">
    <source>
        <dbReference type="EMBL" id="OGE74003.1"/>
    </source>
</evidence>
<comment type="caution">
    <text evidence="2">The sequence shown here is derived from an EMBL/GenBank/DDBJ whole genome shotgun (WGS) entry which is preliminary data.</text>
</comment>
<dbReference type="NCBIfam" id="NF045849">
    <property type="entry name" value="ICE_MMCAP2_0565"/>
    <property type="match status" value="1"/>
</dbReference>
<evidence type="ECO:0000313" key="3">
    <source>
        <dbReference type="Proteomes" id="UP000177610"/>
    </source>
</evidence>
<feature type="transmembrane region" description="Helical" evidence="1">
    <location>
        <begin position="123"/>
        <end position="148"/>
    </location>
</feature>
<gene>
    <name evidence="2" type="ORF">A2717_00535</name>
</gene>
<dbReference type="STRING" id="1817821.A2717_00535"/>
<evidence type="ECO:0000256" key="1">
    <source>
        <dbReference type="SAM" id="Phobius"/>
    </source>
</evidence>
<organism evidence="2 3">
    <name type="scientific">Candidatus Doudnabacteria bacterium RIFCSPHIGHO2_01_FULL_41_86</name>
    <dbReference type="NCBI Taxonomy" id="1817821"/>
    <lineage>
        <taxon>Bacteria</taxon>
        <taxon>Candidatus Doudnaibacteriota</taxon>
    </lineage>
</organism>